<evidence type="ECO:0000313" key="1">
    <source>
        <dbReference type="EMBL" id="CAA6803893.1"/>
    </source>
</evidence>
<dbReference type="InterPro" id="IPR049889">
    <property type="entry name" value="Cas7fv-like"/>
</dbReference>
<accession>A0A6S6S7X8</accession>
<dbReference type="AlphaFoldDB" id="A0A6S6S7X8"/>
<dbReference type="CDD" id="cd21142">
    <property type="entry name" value="Cas7fv"/>
    <property type="match status" value="1"/>
</dbReference>
<organism evidence="1">
    <name type="scientific">uncultured Sulfurovum sp</name>
    <dbReference type="NCBI Taxonomy" id="269237"/>
    <lineage>
        <taxon>Bacteria</taxon>
        <taxon>Pseudomonadati</taxon>
        <taxon>Campylobacterota</taxon>
        <taxon>Epsilonproteobacteria</taxon>
        <taxon>Campylobacterales</taxon>
        <taxon>Sulfurovaceae</taxon>
        <taxon>Sulfurovum</taxon>
        <taxon>environmental samples</taxon>
    </lineage>
</organism>
<name>A0A6S6S7X8_9BACT</name>
<reference evidence="1" key="1">
    <citation type="submission" date="2020-01" db="EMBL/GenBank/DDBJ databases">
        <authorList>
            <person name="Meier V. D."/>
            <person name="Meier V D."/>
        </authorList>
    </citation>
    <scope>NUCLEOTIDE SEQUENCE</scope>
    <source>
        <strain evidence="1">HLG_WM_MAG_06</strain>
    </source>
</reference>
<gene>
    <name evidence="1" type="ORF">HELGO_WM14009</name>
</gene>
<sequence length="319" mass="36396">MKNEKITGIRSIDFKIVAKGHGVVNWNGPTNLQGEDGKTVDNHTLPKLRGYSNLSGRVKETGYKYRKEPTDIDFKKTPLYISQNCVRHHVFKAQAFDLHYADRKNIKHVLASITGLVRGFVVPATQNKRTSPLLLEDFVDQLGNGNFEQFGQAGERDSSSFYSKTTFGDTEYISYGSISIEQLQFISLDKKFDREAMEIKTGEGEEVAKLVEEYMTSLDTKNLSPKATFHENCVRNGTIFEEGENGIILNDDAIAILIEETLRMLNELSIRQAKSYMYVDEMTVDYNDSTQMMRIKKDESLISTEPKNNYAHYFYAKEK</sequence>
<dbReference type="NCBIfam" id="NF040577">
    <property type="entry name" value="cas_Cas7fv"/>
    <property type="match status" value="1"/>
</dbReference>
<protein>
    <submittedName>
        <fullName evidence="1">Uncharacterized protein</fullName>
    </submittedName>
</protein>
<proteinExistence type="predicted"/>
<dbReference type="EMBL" id="CACVAP010000041">
    <property type="protein sequence ID" value="CAA6803893.1"/>
    <property type="molecule type" value="Genomic_DNA"/>
</dbReference>